<dbReference type="SUPFAM" id="SSF52540">
    <property type="entry name" value="P-loop containing nucleoside triphosphate hydrolases"/>
    <property type="match status" value="1"/>
</dbReference>
<keyword evidence="2" id="KW-0040">ANK repeat</keyword>
<dbReference type="InterPro" id="IPR007111">
    <property type="entry name" value="NACHT_NTPase"/>
</dbReference>
<dbReference type="PROSITE" id="PS50837">
    <property type="entry name" value="NACHT"/>
    <property type="match status" value="1"/>
</dbReference>
<gene>
    <name evidence="4" type="ORF">QBC35DRAFT_542264</name>
</gene>
<dbReference type="AlphaFoldDB" id="A0AAN7ACP9"/>
<evidence type="ECO:0000256" key="1">
    <source>
        <dbReference type="ARBA" id="ARBA00022737"/>
    </source>
</evidence>
<dbReference type="PANTHER" id="PTHR10039:SF15">
    <property type="entry name" value="NACHT DOMAIN-CONTAINING PROTEIN"/>
    <property type="match status" value="1"/>
</dbReference>
<dbReference type="InterPro" id="IPR036770">
    <property type="entry name" value="Ankyrin_rpt-contain_sf"/>
</dbReference>
<proteinExistence type="predicted"/>
<dbReference type="SUPFAM" id="SSF48403">
    <property type="entry name" value="Ankyrin repeat"/>
    <property type="match status" value="1"/>
</dbReference>
<protein>
    <recommendedName>
        <fullName evidence="3">NACHT domain-containing protein</fullName>
    </recommendedName>
</protein>
<dbReference type="PANTHER" id="PTHR10039">
    <property type="entry name" value="AMELOGENIN"/>
    <property type="match status" value="1"/>
</dbReference>
<feature type="domain" description="NACHT" evidence="3">
    <location>
        <begin position="236"/>
        <end position="351"/>
    </location>
</feature>
<comment type="caution">
    <text evidence="4">The sequence shown here is derived from an EMBL/GenBank/DDBJ whole genome shotgun (WGS) entry which is preliminary data.</text>
</comment>
<dbReference type="InterPro" id="IPR031348">
    <property type="entry name" value="PigL_N"/>
</dbReference>
<accession>A0AAN7ACP9</accession>
<dbReference type="InterPro" id="IPR056884">
    <property type="entry name" value="NPHP3-like_N"/>
</dbReference>
<feature type="repeat" description="ANK" evidence="2">
    <location>
        <begin position="697"/>
        <end position="729"/>
    </location>
</feature>
<dbReference type="Gene3D" id="3.40.50.300">
    <property type="entry name" value="P-loop containing nucleotide triphosphate hydrolases"/>
    <property type="match status" value="1"/>
</dbReference>
<reference evidence="4" key="1">
    <citation type="journal article" date="2023" name="Mol. Phylogenet. Evol.">
        <title>Genome-scale phylogeny and comparative genomics of the fungal order Sordariales.</title>
        <authorList>
            <person name="Hensen N."/>
            <person name="Bonometti L."/>
            <person name="Westerberg I."/>
            <person name="Brannstrom I.O."/>
            <person name="Guillou S."/>
            <person name="Cros-Aarteil S."/>
            <person name="Calhoun S."/>
            <person name="Haridas S."/>
            <person name="Kuo A."/>
            <person name="Mondo S."/>
            <person name="Pangilinan J."/>
            <person name="Riley R."/>
            <person name="LaButti K."/>
            <person name="Andreopoulos B."/>
            <person name="Lipzen A."/>
            <person name="Chen C."/>
            <person name="Yan M."/>
            <person name="Daum C."/>
            <person name="Ng V."/>
            <person name="Clum A."/>
            <person name="Steindorff A."/>
            <person name="Ohm R.A."/>
            <person name="Martin F."/>
            <person name="Silar P."/>
            <person name="Natvig D.O."/>
            <person name="Lalanne C."/>
            <person name="Gautier V."/>
            <person name="Ament-Velasquez S.L."/>
            <person name="Kruys A."/>
            <person name="Hutchinson M.I."/>
            <person name="Powell A.J."/>
            <person name="Barry K."/>
            <person name="Miller A.N."/>
            <person name="Grigoriev I.V."/>
            <person name="Debuchy R."/>
            <person name="Gladieux P."/>
            <person name="Hiltunen Thoren M."/>
            <person name="Johannesson H."/>
        </authorList>
    </citation>
    <scope>NUCLEOTIDE SEQUENCE</scope>
    <source>
        <strain evidence="4">PSN309</strain>
    </source>
</reference>
<dbReference type="PROSITE" id="PS50088">
    <property type="entry name" value="ANK_REPEAT"/>
    <property type="match status" value="1"/>
</dbReference>
<evidence type="ECO:0000259" key="3">
    <source>
        <dbReference type="PROSITE" id="PS50837"/>
    </source>
</evidence>
<dbReference type="InterPro" id="IPR002110">
    <property type="entry name" value="Ankyrin_rpt"/>
</dbReference>
<reference evidence="4" key="2">
    <citation type="submission" date="2023-05" db="EMBL/GenBank/DDBJ databases">
        <authorList>
            <consortium name="Lawrence Berkeley National Laboratory"/>
            <person name="Steindorff A."/>
            <person name="Hensen N."/>
            <person name="Bonometti L."/>
            <person name="Westerberg I."/>
            <person name="Brannstrom I.O."/>
            <person name="Guillou S."/>
            <person name="Cros-Aarteil S."/>
            <person name="Calhoun S."/>
            <person name="Haridas S."/>
            <person name="Kuo A."/>
            <person name="Mondo S."/>
            <person name="Pangilinan J."/>
            <person name="Riley R."/>
            <person name="Labutti K."/>
            <person name="Andreopoulos B."/>
            <person name="Lipzen A."/>
            <person name="Chen C."/>
            <person name="Yanf M."/>
            <person name="Daum C."/>
            <person name="Ng V."/>
            <person name="Clum A."/>
            <person name="Ohm R."/>
            <person name="Martin F."/>
            <person name="Silar P."/>
            <person name="Natvig D."/>
            <person name="Lalanne C."/>
            <person name="Gautier V."/>
            <person name="Ament-Velasquez S.L."/>
            <person name="Kruys A."/>
            <person name="Hutchinson M.I."/>
            <person name="Powell A.J."/>
            <person name="Barry K."/>
            <person name="Miller A.N."/>
            <person name="Grigoriev I.V."/>
            <person name="Debuchy R."/>
            <person name="Gladieux P."/>
            <person name="Thoren M.H."/>
            <person name="Johannesson H."/>
        </authorList>
    </citation>
    <scope>NUCLEOTIDE SEQUENCE</scope>
    <source>
        <strain evidence="4">PSN309</strain>
    </source>
</reference>
<evidence type="ECO:0000313" key="5">
    <source>
        <dbReference type="Proteomes" id="UP001302126"/>
    </source>
</evidence>
<sequence>MDPISLAASIAGVLSLSETVFRYVFKFIKSVNSAENEAKELARELRDLAGLFKSLSLLADELDDDDTAAVTNTTRDSYFQTNHLESCYHFLSKIKAKLEQSQKDLDSPRKLDAFQRRLKWPFAADEIKDFKSELSRHKSTITLAVTAESMASLGQVLSRQEDQKRHTAQIQANVQKVLEITTRIEVNKTRLRVLDFFMKFNPQSILDMSIKLRYPFTSLWLTEEAEFKTWLHQPHSRLWLNGDAGVGKTVLAGSIIEKTLSFSAVGCVTAYFFCDGSNGSLASATDVLGAIASQLARQSDDAFDILEEYFDRLVPQNSLSRQATLEGLAAVISEMTKVFERVYVVVDGIDEHGDDAGDIAQCLADVYDSSDTCSLAIFSRDEISIREHLEGHFCEIKAFADKEDVQLCVTAALEQRIQSKKLRIRNPHLKDEIVEALVHGAGGMFRWVSCQLDYLCGLPTDRDKWSALRGLPPTLTETYDRILERVNRHNSRSQEMVEKSLALISLVSPRIRINELCEAISVHDGIDISDPESIVEESEISRRCSSLIRKTEDGLYFEFPHFSHVSEKKTATLLTRASIQFLLLPEFGRENPRGVEEAYDVVKKSHTRPFYSYAARFWTTQDKGWWEDEVARGLDITLFNPEKGPNFKTWAIELCRHFVTPATLKDENMWQKRPTAIMWGEDLRLAIELCAQTILRADFTPLHLAATLGIPFLCEHLLRSGCEINLKSPIGTPLHCALAGPCLFVDGNILDDTVIDHMQMRSDGLMGDFDA</sequence>
<keyword evidence="5" id="KW-1185">Reference proteome</keyword>
<keyword evidence="1" id="KW-0677">Repeat</keyword>
<dbReference type="EMBL" id="MU864524">
    <property type="protein sequence ID" value="KAK4183786.1"/>
    <property type="molecule type" value="Genomic_DNA"/>
</dbReference>
<evidence type="ECO:0000256" key="2">
    <source>
        <dbReference type="PROSITE-ProRule" id="PRU00023"/>
    </source>
</evidence>
<dbReference type="InterPro" id="IPR027417">
    <property type="entry name" value="P-loop_NTPase"/>
</dbReference>
<dbReference type="Pfam" id="PF17111">
    <property type="entry name" value="PigL_N"/>
    <property type="match status" value="1"/>
</dbReference>
<dbReference type="Proteomes" id="UP001302126">
    <property type="component" value="Unassembled WGS sequence"/>
</dbReference>
<evidence type="ECO:0000313" key="4">
    <source>
        <dbReference type="EMBL" id="KAK4183786.1"/>
    </source>
</evidence>
<dbReference type="Pfam" id="PF00023">
    <property type="entry name" value="Ank"/>
    <property type="match status" value="1"/>
</dbReference>
<name>A0AAN7ACP9_9PEZI</name>
<dbReference type="Pfam" id="PF24883">
    <property type="entry name" value="NPHP3_N"/>
    <property type="match status" value="1"/>
</dbReference>
<organism evidence="4 5">
    <name type="scientific">Podospora australis</name>
    <dbReference type="NCBI Taxonomy" id="1536484"/>
    <lineage>
        <taxon>Eukaryota</taxon>
        <taxon>Fungi</taxon>
        <taxon>Dikarya</taxon>
        <taxon>Ascomycota</taxon>
        <taxon>Pezizomycotina</taxon>
        <taxon>Sordariomycetes</taxon>
        <taxon>Sordariomycetidae</taxon>
        <taxon>Sordariales</taxon>
        <taxon>Podosporaceae</taxon>
        <taxon>Podospora</taxon>
    </lineage>
</organism>